<evidence type="ECO:0000313" key="2">
    <source>
        <dbReference type="EMBL" id="BAD16932.1"/>
    </source>
</evidence>
<dbReference type="AlphaFoldDB" id="Q6ZGK0"/>
<evidence type="ECO:0000313" key="3">
    <source>
        <dbReference type="Proteomes" id="UP000000763"/>
    </source>
</evidence>
<reference evidence="3" key="1">
    <citation type="journal article" date="2005" name="Nature">
        <title>The map-based sequence of the rice genome.</title>
        <authorList>
            <consortium name="International rice genome sequencing project (IRGSP)"/>
            <person name="Matsumoto T."/>
            <person name="Wu J."/>
            <person name="Kanamori H."/>
            <person name="Katayose Y."/>
            <person name="Fujisawa M."/>
            <person name="Namiki N."/>
            <person name="Mizuno H."/>
            <person name="Yamamoto K."/>
            <person name="Antonio B.A."/>
            <person name="Baba T."/>
            <person name="Sakata K."/>
            <person name="Nagamura Y."/>
            <person name="Aoki H."/>
            <person name="Arikawa K."/>
            <person name="Arita K."/>
            <person name="Bito T."/>
            <person name="Chiden Y."/>
            <person name="Fujitsuka N."/>
            <person name="Fukunaka R."/>
            <person name="Hamada M."/>
            <person name="Harada C."/>
            <person name="Hayashi A."/>
            <person name="Hijishita S."/>
            <person name="Honda M."/>
            <person name="Hosokawa S."/>
            <person name="Ichikawa Y."/>
            <person name="Idonuma A."/>
            <person name="Iijima M."/>
            <person name="Ikeda M."/>
            <person name="Ikeno M."/>
            <person name="Ito K."/>
            <person name="Ito S."/>
            <person name="Ito T."/>
            <person name="Ito Y."/>
            <person name="Ito Y."/>
            <person name="Iwabuchi A."/>
            <person name="Kamiya K."/>
            <person name="Karasawa W."/>
            <person name="Kurita K."/>
            <person name="Katagiri S."/>
            <person name="Kikuta A."/>
            <person name="Kobayashi H."/>
            <person name="Kobayashi N."/>
            <person name="Machita K."/>
            <person name="Maehara T."/>
            <person name="Masukawa M."/>
            <person name="Mizubayashi T."/>
            <person name="Mukai Y."/>
            <person name="Nagasaki H."/>
            <person name="Nagata Y."/>
            <person name="Naito S."/>
            <person name="Nakashima M."/>
            <person name="Nakama Y."/>
            <person name="Nakamichi Y."/>
            <person name="Nakamura M."/>
            <person name="Meguro A."/>
            <person name="Negishi M."/>
            <person name="Ohta I."/>
            <person name="Ohta T."/>
            <person name="Okamoto M."/>
            <person name="Ono N."/>
            <person name="Saji S."/>
            <person name="Sakaguchi M."/>
            <person name="Sakai K."/>
            <person name="Shibata M."/>
            <person name="Shimokawa T."/>
            <person name="Song J."/>
            <person name="Takazaki Y."/>
            <person name="Terasawa K."/>
            <person name="Tsugane M."/>
            <person name="Tsuji K."/>
            <person name="Ueda S."/>
            <person name="Waki K."/>
            <person name="Yamagata H."/>
            <person name="Yamamoto M."/>
            <person name="Yamamoto S."/>
            <person name="Yamane H."/>
            <person name="Yoshiki S."/>
            <person name="Yoshihara R."/>
            <person name="Yukawa K."/>
            <person name="Zhong H."/>
            <person name="Yano M."/>
            <person name="Yuan Q."/>
            <person name="Ouyang S."/>
            <person name="Liu J."/>
            <person name="Jones K.M."/>
            <person name="Gansberger K."/>
            <person name="Moffat K."/>
            <person name="Hill J."/>
            <person name="Bera J."/>
            <person name="Fadrosh D."/>
            <person name="Jin S."/>
            <person name="Johri S."/>
            <person name="Kim M."/>
            <person name="Overton L."/>
            <person name="Reardon M."/>
            <person name="Tsitrin T."/>
            <person name="Vuong H."/>
            <person name="Weaver B."/>
            <person name="Ciecko A."/>
            <person name="Tallon L."/>
            <person name="Jackson J."/>
            <person name="Pai G."/>
            <person name="Aken S.V."/>
            <person name="Utterback T."/>
            <person name="Reidmuller S."/>
            <person name="Feldblyum T."/>
            <person name="Hsiao J."/>
            <person name="Zismann V."/>
            <person name="Iobst S."/>
            <person name="de Vazeille A.R."/>
            <person name="Buell C.R."/>
            <person name="Ying K."/>
            <person name="Li Y."/>
            <person name="Lu T."/>
            <person name="Huang Y."/>
            <person name="Zhao Q."/>
            <person name="Feng Q."/>
            <person name="Zhang L."/>
            <person name="Zhu J."/>
            <person name="Weng Q."/>
            <person name="Mu J."/>
            <person name="Lu Y."/>
            <person name="Fan D."/>
            <person name="Liu Y."/>
            <person name="Guan J."/>
            <person name="Zhang Y."/>
            <person name="Yu S."/>
            <person name="Liu X."/>
            <person name="Zhang Y."/>
            <person name="Hong G."/>
            <person name="Han B."/>
            <person name="Choisne N."/>
            <person name="Demange N."/>
            <person name="Orjeda G."/>
            <person name="Samain S."/>
            <person name="Cattolico L."/>
            <person name="Pelletier E."/>
            <person name="Couloux A."/>
            <person name="Segurens B."/>
            <person name="Wincker P."/>
            <person name="D'Hont A."/>
            <person name="Scarpelli C."/>
            <person name="Weissenbach J."/>
            <person name="Salanoubat M."/>
            <person name="Quetier F."/>
            <person name="Yu Y."/>
            <person name="Kim H.R."/>
            <person name="Rambo T."/>
            <person name="Currie J."/>
            <person name="Collura K."/>
            <person name="Luo M."/>
            <person name="Yang T."/>
            <person name="Ammiraju J.S.S."/>
            <person name="Engler F."/>
            <person name="Soderlund C."/>
            <person name="Wing R.A."/>
            <person name="Palmer L.E."/>
            <person name="de la Bastide M."/>
            <person name="Spiegel L."/>
            <person name="Nascimento L."/>
            <person name="Zutavern T."/>
            <person name="O'Shaughnessy A."/>
            <person name="Dike S."/>
            <person name="Dedhia N."/>
            <person name="Preston R."/>
            <person name="Balija V."/>
            <person name="McCombie W.R."/>
            <person name="Chow T."/>
            <person name="Chen H."/>
            <person name="Chung M."/>
            <person name="Chen C."/>
            <person name="Shaw J."/>
            <person name="Wu H."/>
            <person name="Hsiao K."/>
            <person name="Chao Y."/>
            <person name="Chu M."/>
            <person name="Cheng C."/>
            <person name="Hour A."/>
            <person name="Lee P."/>
            <person name="Lin S."/>
            <person name="Lin Y."/>
            <person name="Liou J."/>
            <person name="Liu S."/>
            <person name="Hsing Y."/>
            <person name="Raghuvanshi S."/>
            <person name="Mohanty A."/>
            <person name="Bharti A.K."/>
            <person name="Gaur A."/>
            <person name="Gupta V."/>
            <person name="Kumar D."/>
            <person name="Ravi V."/>
            <person name="Vij S."/>
            <person name="Kapur A."/>
            <person name="Khurana P."/>
            <person name="Khurana P."/>
            <person name="Khurana J.P."/>
            <person name="Tyagi A.K."/>
            <person name="Gaikwad K."/>
            <person name="Singh A."/>
            <person name="Dalal V."/>
            <person name="Srivastava S."/>
            <person name="Dixit A."/>
            <person name="Pal A.K."/>
            <person name="Ghazi I.A."/>
            <person name="Yadav M."/>
            <person name="Pandit A."/>
            <person name="Bhargava A."/>
            <person name="Sureshbabu K."/>
            <person name="Batra K."/>
            <person name="Sharma T.R."/>
            <person name="Mohapatra T."/>
            <person name="Singh N.K."/>
            <person name="Messing J."/>
            <person name="Nelson A.B."/>
            <person name="Fuks G."/>
            <person name="Kavchok S."/>
            <person name="Keizer G."/>
            <person name="Linton E."/>
            <person name="Llaca V."/>
            <person name="Song R."/>
            <person name="Tanyolac B."/>
            <person name="Young S."/>
            <person name="Ho-Il K."/>
            <person name="Hahn J.H."/>
            <person name="Sangsakoo G."/>
            <person name="Vanavichit A."/>
            <person name="de Mattos Luiz.A.T."/>
            <person name="Zimmer P.D."/>
            <person name="Malone G."/>
            <person name="Dellagostin O."/>
            <person name="de Oliveira A.C."/>
            <person name="Bevan M."/>
            <person name="Bancroft I."/>
            <person name="Minx P."/>
            <person name="Cordum H."/>
            <person name="Wilson R."/>
            <person name="Cheng Z."/>
            <person name="Jin W."/>
            <person name="Jiang J."/>
            <person name="Leong S.A."/>
            <person name="Iwama H."/>
            <person name="Gojobori T."/>
            <person name="Itoh T."/>
            <person name="Niimura Y."/>
            <person name="Fujii Y."/>
            <person name="Habara T."/>
            <person name="Sakai H."/>
            <person name="Sato Y."/>
            <person name="Wilson G."/>
            <person name="Kumar K."/>
            <person name="McCouch S."/>
            <person name="Juretic N."/>
            <person name="Hoen D."/>
            <person name="Wright S."/>
            <person name="Bruskiewich R."/>
            <person name="Bureau T."/>
            <person name="Miyao A."/>
            <person name="Hirochika H."/>
            <person name="Nishikawa T."/>
            <person name="Kadowaki K."/>
            <person name="Sugiura M."/>
            <person name="Burr B."/>
            <person name="Sasaki T."/>
        </authorList>
    </citation>
    <scope>NUCLEOTIDE SEQUENCE [LARGE SCALE GENOMIC DNA]</scope>
    <source>
        <strain evidence="3">cv. Nipponbare</strain>
    </source>
</reference>
<evidence type="ECO:0000256" key="1">
    <source>
        <dbReference type="SAM" id="MobiDB-lite"/>
    </source>
</evidence>
<organism evidence="2 3">
    <name type="scientific">Oryza sativa subsp. japonica</name>
    <name type="common">Rice</name>
    <dbReference type="NCBI Taxonomy" id="39947"/>
    <lineage>
        <taxon>Eukaryota</taxon>
        <taxon>Viridiplantae</taxon>
        <taxon>Streptophyta</taxon>
        <taxon>Embryophyta</taxon>
        <taxon>Tracheophyta</taxon>
        <taxon>Spermatophyta</taxon>
        <taxon>Magnoliopsida</taxon>
        <taxon>Liliopsida</taxon>
        <taxon>Poales</taxon>
        <taxon>Poaceae</taxon>
        <taxon>BOP clade</taxon>
        <taxon>Oryzoideae</taxon>
        <taxon>Oryzeae</taxon>
        <taxon>Oryzinae</taxon>
        <taxon>Oryza</taxon>
        <taxon>Oryza sativa</taxon>
    </lineage>
</organism>
<dbReference type="EMBL" id="AP004125">
    <property type="protein sequence ID" value="BAD16932.1"/>
    <property type="molecule type" value="Genomic_DNA"/>
</dbReference>
<sequence length="119" mass="12563">MSANSVPVYHLDVDKTMCSFVPVEGAMSLAGNRDGSELRDDGQALRRRPTSSETKTKTDDADKQTEWHEMKNFACLVVDLERPTQSLAGDGDAGDASAAAAADSSFGASVSPEPIGMDP</sequence>
<name>Q6ZGK0_ORYSJ</name>
<accession>Q6ZGK0</accession>
<feature type="compositionally biased region" description="Basic and acidic residues" evidence="1">
    <location>
        <begin position="54"/>
        <end position="64"/>
    </location>
</feature>
<protein>
    <submittedName>
        <fullName evidence="2">Uncharacterized protein</fullName>
    </submittedName>
</protein>
<reference evidence="3" key="2">
    <citation type="journal article" date="2008" name="Nucleic Acids Res.">
        <title>The rice annotation project database (RAP-DB): 2008 update.</title>
        <authorList>
            <consortium name="The rice annotation project (RAP)"/>
        </authorList>
    </citation>
    <scope>GENOME REANNOTATION</scope>
    <source>
        <strain evidence="3">cv. Nipponbare</strain>
    </source>
</reference>
<gene>
    <name evidence="2" type="primary">OJ1767_D02.13</name>
</gene>
<feature type="region of interest" description="Disordered" evidence="1">
    <location>
        <begin position="85"/>
        <end position="119"/>
    </location>
</feature>
<feature type="compositionally biased region" description="Low complexity" evidence="1">
    <location>
        <begin position="88"/>
        <end position="109"/>
    </location>
</feature>
<proteinExistence type="predicted"/>
<dbReference type="Proteomes" id="UP000000763">
    <property type="component" value="Chromosome 2"/>
</dbReference>
<feature type="compositionally biased region" description="Basic and acidic residues" evidence="1">
    <location>
        <begin position="34"/>
        <end position="44"/>
    </location>
</feature>
<feature type="region of interest" description="Disordered" evidence="1">
    <location>
        <begin position="30"/>
        <end position="64"/>
    </location>
</feature>